<dbReference type="Pfam" id="PF13384">
    <property type="entry name" value="HTH_23"/>
    <property type="match status" value="1"/>
</dbReference>
<name>A0AA39F480_MICHY</name>
<dbReference type="GO" id="GO:0005634">
    <property type="term" value="C:nucleus"/>
    <property type="evidence" value="ECO:0007669"/>
    <property type="project" value="UniProtKB-SubCell"/>
</dbReference>
<comment type="caution">
    <text evidence="4">The sequence shown here is derived from an EMBL/GenBank/DDBJ whole genome shotgun (WGS) entry which is preliminary data.</text>
</comment>
<dbReference type="SUPFAM" id="SSF46689">
    <property type="entry name" value="Homeodomain-like"/>
    <property type="match status" value="2"/>
</dbReference>
<dbReference type="AlphaFoldDB" id="A0AA39F480"/>
<dbReference type="PANTHER" id="PTHR19303">
    <property type="entry name" value="TRANSPOSON"/>
    <property type="match status" value="1"/>
</dbReference>
<dbReference type="InterPro" id="IPR009057">
    <property type="entry name" value="Homeodomain-like_sf"/>
</dbReference>
<keyword evidence="5" id="KW-1185">Reference proteome</keyword>
<dbReference type="InterPro" id="IPR006600">
    <property type="entry name" value="HTH_CenpB_DNA-bd_dom"/>
</dbReference>
<gene>
    <name evidence="4" type="ORF">PV327_006385</name>
</gene>
<accession>A0AA39F480</accession>
<dbReference type="PANTHER" id="PTHR19303:SF73">
    <property type="entry name" value="PROTEIN PDC2"/>
    <property type="match status" value="1"/>
</dbReference>
<dbReference type="Proteomes" id="UP001168972">
    <property type="component" value="Unassembled WGS sequence"/>
</dbReference>
<dbReference type="Gene3D" id="1.10.10.60">
    <property type="entry name" value="Homeodomain-like"/>
    <property type="match status" value="2"/>
</dbReference>
<evidence type="ECO:0000313" key="4">
    <source>
        <dbReference type="EMBL" id="KAK0162620.1"/>
    </source>
</evidence>
<dbReference type="EMBL" id="JAQQBR010001833">
    <property type="protein sequence ID" value="KAK0162620.1"/>
    <property type="molecule type" value="Genomic_DNA"/>
</dbReference>
<sequence length="253" mass="29675">MSVCKKNRKEHVFQTYNVKINALNALKNGISQNDIAKQFNVHVRTVQKWRKNAKKILENEYNDDEKMFRKLKRKRKLKFDIIDELTWEWFVESRNAGIPINGPQICMQARSIYVALGGTEDEFKASDGWLLKFKRRHNICSATTAEEKQSSNVDTEEQYSTFSEEFLDDDDDDDEEMTQVVVEDEIEQENEEMSSDERNENIDSTISHTDVINSLEKILAYTQIHPDHFSDEEITTLHRINERFKDQAENGTI</sequence>
<evidence type="ECO:0000313" key="5">
    <source>
        <dbReference type="Proteomes" id="UP001168972"/>
    </source>
</evidence>
<feature type="domain" description="HTH CENPB-type" evidence="3">
    <location>
        <begin position="70"/>
        <end position="143"/>
    </location>
</feature>
<dbReference type="GO" id="GO:0003677">
    <property type="term" value="F:DNA binding"/>
    <property type="evidence" value="ECO:0007669"/>
    <property type="project" value="UniProtKB-KW"/>
</dbReference>
<dbReference type="SMART" id="SM00674">
    <property type="entry name" value="CENPB"/>
    <property type="match status" value="1"/>
</dbReference>
<dbReference type="Pfam" id="PF03221">
    <property type="entry name" value="HTH_Tnp_Tc5"/>
    <property type="match status" value="1"/>
</dbReference>
<protein>
    <recommendedName>
        <fullName evidence="3">HTH CENPB-type domain-containing protein</fullName>
    </recommendedName>
</protein>
<reference evidence="4" key="1">
    <citation type="journal article" date="2023" name="bioRxiv">
        <title>Scaffold-level genome assemblies of two parasitoid biocontrol wasps reveal the parthenogenesis mechanism and an associated novel virus.</title>
        <authorList>
            <person name="Inwood S."/>
            <person name="Skelly J."/>
            <person name="Guhlin J."/>
            <person name="Harrop T."/>
            <person name="Goldson S."/>
            <person name="Dearden P."/>
        </authorList>
    </citation>
    <scope>NUCLEOTIDE SEQUENCE</scope>
    <source>
        <strain evidence="4">Lincoln</strain>
        <tissue evidence="4">Whole body</tissue>
    </source>
</reference>
<evidence type="ECO:0000259" key="3">
    <source>
        <dbReference type="PROSITE" id="PS51253"/>
    </source>
</evidence>
<keyword evidence="2" id="KW-0238">DNA-binding</keyword>
<evidence type="ECO:0000256" key="2">
    <source>
        <dbReference type="ARBA" id="ARBA00023125"/>
    </source>
</evidence>
<proteinExistence type="predicted"/>
<dbReference type="InterPro" id="IPR050863">
    <property type="entry name" value="CenT-Element_Derived"/>
</dbReference>
<reference evidence="4" key="2">
    <citation type="submission" date="2023-03" db="EMBL/GenBank/DDBJ databases">
        <authorList>
            <person name="Inwood S.N."/>
            <person name="Skelly J.G."/>
            <person name="Guhlin J."/>
            <person name="Harrop T.W.R."/>
            <person name="Goldson S.G."/>
            <person name="Dearden P.K."/>
        </authorList>
    </citation>
    <scope>NUCLEOTIDE SEQUENCE</scope>
    <source>
        <strain evidence="4">Lincoln</strain>
        <tissue evidence="4">Whole body</tissue>
    </source>
</reference>
<comment type="subcellular location">
    <subcellularLocation>
        <location evidence="1">Nucleus</location>
    </subcellularLocation>
</comment>
<dbReference type="PROSITE" id="PS51253">
    <property type="entry name" value="HTH_CENPB"/>
    <property type="match status" value="1"/>
</dbReference>
<organism evidence="4 5">
    <name type="scientific">Microctonus hyperodae</name>
    <name type="common">Parasitoid wasp</name>
    <dbReference type="NCBI Taxonomy" id="165561"/>
    <lineage>
        <taxon>Eukaryota</taxon>
        <taxon>Metazoa</taxon>
        <taxon>Ecdysozoa</taxon>
        <taxon>Arthropoda</taxon>
        <taxon>Hexapoda</taxon>
        <taxon>Insecta</taxon>
        <taxon>Pterygota</taxon>
        <taxon>Neoptera</taxon>
        <taxon>Endopterygota</taxon>
        <taxon>Hymenoptera</taxon>
        <taxon>Apocrita</taxon>
        <taxon>Ichneumonoidea</taxon>
        <taxon>Braconidae</taxon>
        <taxon>Euphorinae</taxon>
        <taxon>Microctonus</taxon>
    </lineage>
</organism>
<evidence type="ECO:0000256" key="1">
    <source>
        <dbReference type="ARBA" id="ARBA00004123"/>
    </source>
</evidence>